<keyword evidence="4" id="KW-1185">Reference proteome</keyword>
<dbReference type="InterPro" id="IPR012338">
    <property type="entry name" value="Beta-lactam/transpept-like"/>
</dbReference>
<dbReference type="PROSITE" id="PS51257">
    <property type="entry name" value="PROKAR_LIPOPROTEIN"/>
    <property type="match status" value="1"/>
</dbReference>
<dbReference type="InterPro" id="IPR050491">
    <property type="entry name" value="AmpC-like"/>
</dbReference>
<dbReference type="SUPFAM" id="SSF56601">
    <property type="entry name" value="beta-lactamase/transpeptidase-like"/>
    <property type="match status" value="1"/>
</dbReference>
<feature type="domain" description="Beta-lactamase-related" evidence="2">
    <location>
        <begin position="45"/>
        <end position="379"/>
    </location>
</feature>
<feature type="chain" id="PRO_5037042012" evidence="1">
    <location>
        <begin position="25"/>
        <end position="526"/>
    </location>
</feature>
<dbReference type="EMBL" id="BMIP01000002">
    <property type="protein sequence ID" value="GGD62940.1"/>
    <property type="molecule type" value="Genomic_DNA"/>
</dbReference>
<name>A0A916YVE1_9SPHN</name>
<dbReference type="Pfam" id="PF00144">
    <property type="entry name" value="Beta-lactamase"/>
    <property type="match status" value="1"/>
</dbReference>
<dbReference type="Gene3D" id="3.40.710.10">
    <property type="entry name" value="DD-peptidase/beta-lactamase superfamily"/>
    <property type="match status" value="1"/>
</dbReference>
<accession>A0A916YVE1</accession>
<gene>
    <name evidence="3" type="ORF">GCM10010990_10480</name>
</gene>
<feature type="signal peptide" evidence="1">
    <location>
        <begin position="1"/>
        <end position="24"/>
    </location>
</feature>
<proteinExistence type="predicted"/>
<dbReference type="PANTHER" id="PTHR46825">
    <property type="entry name" value="D-ALANYL-D-ALANINE-CARBOXYPEPTIDASE/ENDOPEPTIDASE AMPH"/>
    <property type="match status" value="1"/>
</dbReference>
<organism evidence="3 4">
    <name type="scientific">Croceicoccus mobilis</name>
    <dbReference type="NCBI Taxonomy" id="1703339"/>
    <lineage>
        <taxon>Bacteria</taxon>
        <taxon>Pseudomonadati</taxon>
        <taxon>Pseudomonadota</taxon>
        <taxon>Alphaproteobacteria</taxon>
        <taxon>Sphingomonadales</taxon>
        <taxon>Erythrobacteraceae</taxon>
        <taxon>Croceicoccus</taxon>
    </lineage>
</organism>
<comment type="caution">
    <text evidence="3">The sequence shown here is derived from an EMBL/GenBank/DDBJ whole genome shotgun (WGS) entry which is preliminary data.</text>
</comment>
<dbReference type="InterPro" id="IPR001466">
    <property type="entry name" value="Beta-lactam-related"/>
</dbReference>
<dbReference type="GO" id="GO:0016787">
    <property type="term" value="F:hydrolase activity"/>
    <property type="evidence" value="ECO:0007669"/>
    <property type="project" value="UniProtKB-KW"/>
</dbReference>
<evidence type="ECO:0000313" key="4">
    <source>
        <dbReference type="Proteomes" id="UP000612349"/>
    </source>
</evidence>
<dbReference type="OrthoDB" id="9808046at2"/>
<dbReference type="RefSeq" id="WP_066776473.1">
    <property type="nucleotide sequence ID" value="NZ_BMIP01000002.1"/>
</dbReference>
<protein>
    <submittedName>
        <fullName evidence="3">Serine hydrolase</fullName>
    </submittedName>
</protein>
<keyword evidence="3" id="KW-0378">Hydrolase</keyword>
<reference evidence="3" key="1">
    <citation type="journal article" date="2014" name="Int. J. Syst. Evol. Microbiol.">
        <title>Complete genome sequence of Corynebacterium casei LMG S-19264T (=DSM 44701T), isolated from a smear-ripened cheese.</title>
        <authorList>
            <consortium name="US DOE Joint Genome Institute (JGI-PGF)"/>
            <person name="Walter F."/>
            <person name="Albersmeier A."/>
            <person name="Kalinowski J."/>
            <person name="Ruckert C."/>
        </authorList>
    </citation>
    <scope>NUCLEOTIDE SEQUENCE</scope>
    <source>
        <strain evidence="3">CGMCC 1.15360</strain>
    </source>
</reference>
<dbReference type="PANTHER" id="PTHR46825:SF15">
    <property type="entry name" value="BETA-LACTAMASE-RELATED DOMAIN-CONTAINING PROTEIN"/>
    <property type="match status" value="1"/>
</dbReference>
<dbReference type="Proteomes" id="UP000612349">
    <property type="component" value="Unassembled WGS sequence"/>
</dbReference>
<evidence type="ECO:0000256" key="1">
    <source>
        <dbReference type="SAM" id="SignalP"/>
    </source>
</evidence>
<sequence>MNPNRTPPKAAFSLCIGLAAFLLAGCAAGELEQAPPPSERQFDELDSYIETTMRDWRVPGVALAIVGRDGVIHTATYGTTDITNGDPVDTDTIFAVGSNGKSLTAAMLGALQDEGALDLSQPIGSVLPDFAMADSDHDAVTFEDALSHLSGLPTQSGLGAWYLQGADQPSLVQSIRRVKPVAPLRTRFGYNNSMFAAAAQAAETATGKDYHALMQAKLFTPLGMKRSSTSLDQFPDGNLAKPHGYVGGQPVRIAFHPVIGAAAAGSVNASLMDMTRFIRMMLNGGTMDGKTVITQQTAGAIQSVRHELAPDEMPEIFQILGGVEYPQEVGQLGYGLGLANVEYFGSDYAFHGGSIDGMTSWMMWSPQAGVGVVVLTNSGNIAYPAWASFAAVNAAAGLPADRTLVRLASMRDAIIADPPTPEGNGMAPALPVAELAGVYANPLGGFEIVAGAKGHADLRFIKTGYEADVTSLGGPDYWVDFANPALPDFGLTLTSQTGESPLILSESPSEYPALFAADPAFTRRVD</sequence>
<reference evidence="3" key="2">
    <citation type="submission" date="2020-09" db="EMBL/GenBank/DDBJ databases">
        <authorList>
            <person name="Sun Q."/>
            <person name="Zhou Y."/>
        </authorList>
    </citation>
    <scope>NUCLEOTIDE SEQUENCE</scope>
    <source>
        <strain evidence="3">CGMCC 1.15360</strain>
    </source>
</reference>
<keyword evidence="1" id="KW-0732">Signal</keyword>
<dbReference type="AlphaFoldDB" id="A0A916YVE1"/>
<evidence type="ECO:0000313" key="3">
    <source>
        <dbReference type="EMBL" id="GGD62940.1"/>
    </source>
</evidence>
<evidence type="ECO:0000259" key="2">
    <source>
        <dbReference type="Pfam" id="PF00144"/>
    </source>
</evidence>